<proteinExistence type="predicted"/>
<dbReference type="FunFam" id="3.30.750.24:FF:000002">
    <property type="entry name" value="Sulfate transporter 31"/>
    <property type="match status" value="1"/>
</dbReference>
<dbReference type="AlphaFoldDB" id="A0A4Y7K437"/>
<dbReference type="SUPFAM" id="SSF52091">
    <property type="entry name" value="SpoIIaa-like"/>
    <property type="match status" value="1"/>
</dbReference>
<reference evidence="9 10" key="1">
    <citation type="journal article" date="2018" name="Science">
        <title>The opium poppy genome and morphinan production.</title>
        <authorList>
            <person name="Guo L."/>
            <person name="Winzer T."/>
            <person name="Yang X."/>
            <person name="Li Y."/>
            <person name="Ning Z."/>
            <person name="He Z."/>
            <person name="Teodor R."/>
            <person name="Lu Y."/>
            <person name="Bowser T.A."/>
            <person name="Graham I.A."/>
            <person name="Ye K."/>
        </authorList>
    </citation>
    <scope>NUCLEOTIDE SEQUENCE [LARGE SCALE GENOMIC DNA]</scope>
    <source>
        <strain evidence="10">cv. HN1</strain>
        <tissue evidence="9">Leaves</tissue>
    </source>
</reference>
<feature type="transmembrane region" description="Helical" evidence="7">
    <location>
        <begin position="342"/>
        <end position="363"/>
    </location>
</feature>
<sequence length="656" mass="72094">MGHSVHSTDDMDNGSMPPSRRHANGEPNVQKVAVPPKQNLLKAIKSTTKEFFFSDEPLRPFKNQTIARKFVIGLQTLFPILEWGREYTISKFKNDFVAGVTIASLSIPQDIGYSKLANLEPHYGLYTSFVPPLVYACMGTSRDIAIGAVSVISLLLGTQCSAEADPIKNPIEYHNLVFTATFFAGLVQFLFGFFRLGFLVDFLSHAALVGFMGGAAIVISAQQLALILGIRGFTKKNDIVSVMQSVFGSMHHGWNWQSAAIGTPFLAFLFLATYLGTKNRKFFWLSAIAPSFCVVTSTVIVYLTRVDKDDVQIVNYIRKGINPVTFQDIYFSGKYLAAGMRIGAVVGMIALSEAIAIGPTFAGMKNYKLDSNKEMLAMGSMNMVGSMTSCYVSTGSFSRSAVNNMSGCKTPVSNIVMSGVVLLTLLVITPLFKYTPKAILGAVVISAVLTLLDYKEMIRIYKVDKFDFVACMGAFLGVVFTTIEMGLLIAIIISVLKILLQITRPRTALLGKIPRTTIYRSVEEYPDAYKVPGVLIVRVDSAIYFPNSNYVKERILRWLVDEEEHLTAKGLPQIKHLIVDMSSVTDIDTTGINELELLFRTLQSQDIQLILTNPGAAVIDKLHSSEIENVIGPSNIYLTVTEAVKSCNPNTTIDEA</sequence>
<organism evidence="9 10">
    <name type="scientific">Papaver somniferum</name>
    <name type="common">Opium poppy</name>
    <dbReference type="NCBI Taxonomy" id="3469"/>
    <lineage>
        <taxon>Eukaryota</taxon>
        <taxon>Viridiplantae</taxon>
        <taxon>Streptophyta</taxon>
        <taxon>Embryophyta</taxon>
        <taxon>Tracheophyta</taxon>
        <taxon>Spermatophyta</taxon>
        <taxon>Magnoliopsida</taxon>
        <taxon>Ranunculales</taxon>
        <taxon>Papaveraceae</taxon>
        <taxon>Papaveroideae</taxon>
        <taxon>Papaver</taxon>
    </lineage>
</organism>
<keyword evidence="3 7" id="KW-0812">Transmembrane</keyword>
<comment type="subcellular location">
    <subcellularLocation>
        <location evidence="1">Membrane</location>
        <topology evidence="1">Multi-pass membrane protein</topology>
    </subcellularLocation>
</comment>
<evidence type="ECO:0000256" key="2">
    <source>
        <dbReference type="ARBA" id="ARBA00022448"/>
    </source>
</evidence>
<feature type="region of interest" description="Disordered" evidence="6">
    <location>
        <begin position="1"/>
        <end position="30"/>
    </location>
</feature>
<dbReference type="GO" id="GO:0008271">
    <property type="term" value="F:secondary active sulfate transmembrane transporter activity"/>
    <property type="evidence" value="ECO:0007669"/>
    <property type="project" value="InterPro"/>
</dbReference>
<evidence type="ECO:0000256" key="6">
    <source>
        <dbReference type="SAM" id="MobiDB-lite"/>
    </source>
</evidence>
<dbReference type="InterPro" id="IPR001902">
    <property type="entry name" value="SLC26A/SulP_fam"/>
</dbReference>
<feature type="transmembrane region" description="Helical" evidence="7">
    <location>
        <begin position="415"/>
        <end position="432"/>
    </location>
</feature>
<accession>A0A4Y7K437</accession>
<feature type="transmembrane region" description="Helical" evidence="7">
    <location>
        <begin position="282"/>
        <end position="303"/>
    </location>
</feature>
<dbReference type="PROSITE" id="PS01130">
    <property type="entry name" value="SLC26A"/>
    <property type="match status" value="1"/>
</dbReference>
<feature type="transmembrane region" description="Helical" evidence="7">
    <location>
        <begin position="176"/>
        <end position="194"/>
    </location>
</feature>
<dbReference type="InterPro" id="IPR036513">
    <property type="entry name" value="STAS_dom_sf"/>
</dbReference>
<dbReference type="InterPro" id="IPR018045">
    <property type="entry name" value="S04_transporter_CS"/>
</dbReference>
<evidence type="ECO:0000313" key="10">
    <source>
        <dbReference type="Proteomes" id="UP000316621"/>
    </source>
</evidence>
<dbReference type="Gramene" id="RZC66669">
    <property type="protein sequence ID" value="RZC66669"/>
    <property type="gene ID" value="C5167_010357"/>
</dbReference>
<feature type="transmembrane region" description="Helical" evidence="7">
    <location>
        <begin position="466"/>
        <end position="496"/>
    </location>
</feature>
<evidence type="ECO:0000259" key="8">
    <source>
        <dbReference type="PROSITE" id="PS50801"/>
    </source>
</evidence>
<keyword evidence="4 7" id="KW-1133">Transmembrane helix</keyword>
<evidence type="ECO:0000256" key="4">
    <source>
        <dbReference type="ARBA" id="ARBA00022989"/>
    </source>
</evidence>
<dbReference type="InterPro" id="IPR011547">
    <property type="entry name" value="SLC26A/SulP_dom"/>
</dbReference>
<dbReference type="GO" id="GO:0016020">
    <property type="term" value="C:membrane"/>
    <property type="evidence" value="ECO:0007669"/>
    <property type="project" value="UniProtKB-SubCell"/>
</dbReference>
<gene>
    <name evidence="9" type="ORF">C5167_010357</name>
</gene>
<evidence type="ECO:0000256" key="7">
    <source>
        <dbReference type="SAM" id="Phobius"/>
    </source>
</evidence>
<evidence type="ECO:0000313" key="9">
    <source>
        <dbReference type="EMBL" id="RZC66669.1"/>
    </source>
</evidence>
<dbReference type="PROSITE" id="PS50801">
    <property type="entry name" value="STAS"/>
    <property type="match status" value="1"/>
</dbReference>
<dbReference type="Gene3D" id="3.30.750.24">
    <property type="entry name" value="STAS domain"/>
    <property type="match status" value="1"/>
</dbReference>
<dbReference type="InterPro" id="IPR002645">
    <property type="entry name" value="STAS_dom"/>
</dbReference>
<dbReference type="STRING" id="3469.A0A4Y7K437"/>
<evidence type="ECO:0000256" key="5">
    <source>
        <dbReference type="ARBA" id="ARBA00023136"/>
    </source>
</evidence>
<feature type="transmembrane region" description="Helical" evidence="7">
    <location>
        <begin position="206"/>
        <end position="233"/>
    </location>
</feature>
<dbReference type="CDD" id="cd07042">
    <property type="entry name" value="STAS_SulP_like_sulfate_transporter"/>
    <property type="match status" value="1"/>
</dbReference>
<dbReference type="Pfam" id="PF00916">
    <property type="entry name" value="Sulfate_transp"/>
    <property type="match status" value="1"/>
</dbReference>
<feature type="domain" description="STAS" evidence="8">
    <location>
        <begin position="524"/>
        <end position="647"/>
    </location>
</feature>
<feature type="transmembrane region" description="Helical" evidence="7">
    <location>
        <begin position="254"/>
        <end position="276"/>
    </location>
</feature>
<keyword evidence="5 7" id="KW-0472">Membrane</keyword>
<dbReference type="Proteomes" id="UP000316621">
    <property type="component" value="Chromosome 6"/>
</dbReference>
<dbReference type="EMBL" id="CM010720">
    <property type="protein sequence ID" value="RZC66669.1"/>
    <property type="molecule type" value="Genomic_DNA"/>
</dbReference>
<keyword evidence="2" id="KW-0813">Transport</keyword>
<evidence type="ECO:0000256" key="3">
    <source>
        <dbReference type="ARBA" id="ARBA00022692"/>
    </source>
</evidence>
<evidence type="ECO:0000256" key="1">
    <source>
        <dbReference type="ARBA" id="ARBA00004141"/>
    </source>
</evidence>
<dbReference type="NCBIfam" id="TIGR00815">
    <property type="entry name" value="sulP"/>
    <property type="match status" value="1"/>
</dbReference>
<feature type="transmembrane region" description="Helical" evidence="7">
    <location>
        <begin position="375"/>
        <end position="394"/>
    </location>
</feature>
<feature type="transmembrane region" description="Helical" evidence="7">
    <location>
        <begin position="438"/>
        <end position="454"/>
    </location>
</feature>
<protein>
    <recommendedName>
        <fullName evidence="8">STAS domain-containing protein</fullName>
    </recommendedName>
</protein>
<dbReference type="Pfam" id="PF01740">
    <property type="entry name" value="STAS"/>
    <property type="match status" value="1"/>
</dbReference>
<name>A0A4Y7K437_PAPSO</name>
<keyword evidence="10" id="KW-1185">Reference proteome</keyword>
<dbReference type="PANTHER" id="PTHR11814">
    <property type="entry name" value="SULFATE TRANSPORTER"/>
    <property type="match status" value="1"/>
</dbReference>